<evidence type="ECO:0000313" key="3">
    <source>
        <dbReference type="Proteomes" id="UP001216558"/>
    </source>
</evidence>
<dbReference type="EMBL" id="JAQQXQ010000011">
    <property type="protein sequence ID" value="MDC8755616.1"/>
    <property type="molecule type" value="Genomic_DNA"/>
</dbReference>
<sequence length="370" mass="39874">MYESRIAADRITVTAVEGFAPEIDALADRALARRGFLRAAWYRGGAGQHPGRTLLIRRGDENGEIIAALPTVALGPAIGRLRKVPGAYWPFRGAPVAEDCNPVELAQGLERAGPKLLGRVLRLGPVRMDDPANQMLIAAAQLAGWTVLSRPAGTSWLIDLKQARSQGWPRPSTAKRLARAERRLQKLGTVAWHHVRGAGWNDQVFEQLAAVEAASWIASSTDTRGAKFLTETQRGIWRTAIADPVLAEMLCATILTIDGRAVAFSFDCDDGAVQYGIAGTYVSDLGKYDVGKIVNYRAVSDAIDDGQSVMDLGAGDSGYKREMGAVAGYDMADLLLVRSRPLAKLIARLWGDELQRSGSSALTPKVLVDA</sequence>
<evidence type="ECO:0000259" key="1">
    <source>
        <dbReference type="Pfam" id="PF13480"/>
    </source>
</evidence>
<gene>
    <name evidence="2" type="ORF">OIK40_13280</name>
</gene>
<organism evidence="2 3">
    <name type="scientific">Erythrobacter fulvus</name>
    <dbReference type="NCBI Taxonomy" id="2987523"/>
    <lineage>
        <taxon>Bacteria</taxon>
        <taxon>Pseudomonadati</taxon>
        <taxon>Pseudomonadota</taxon>
        <taxon>Alphaproteobacteria</taxon>
        <taxon>Sphingomonadales</taxon>
        <taxon>Erythrobacteraceae</taxon>
        <taxon>Erythrobacter/Porphyrobacter group</taxon>
        <taxon>Erythrobacter</taxon>
    </lineage>
</organism>
<proteinExistence type="predicted"/>
<name>A0ABT5JSZ4_9SPHN</name>
<keyword evidence="2" id="KW-0012">Acyltransferase</keyword>
<dbReference type="SUPFAM" id="SSF55729">
    <property type="entry name" value="Acyl-CoA N-acyltransferases (Nat)"/>
    <property type="match status" value="1"/>
</dbReference>
<dbReference type="EC" id="2.3.1.-" evidence="2"/>
<feature type="domain" description="BioF2-like acetyltransferase" evidence="1">
    <location>
        <begin position="172"/>
        <end position="321"/>
    </location>
</feature>
<dbReference type="InterPro" id="IPR016181">
    <property type="entry name" value="Acyl_CoA_acyltransferase"/>
</dbReference>
<comment type="caution">
    <text evidence="2">The sequence shown here is derived from an EMBL/GenBank/DDBJ whole genome shotgun (WGS) entry which is preliminary data.</text>
</comment>
<protein>
    <submittedName>
        <fullName evidence="2">GNAT family N-acetyltransferase</fullName>
        <ecNumber evidence="2">2.3.1.-</ecNumber>
    </submittedName>
</protein>
<keyword evidence="2" id="KW-0808">Transferase</keyword>
<dbReference type="InterPro" id="IPR038740">
    <property type="entry name" value="BioF2-like_GNAT_dom"/>
</dbReference>
<keyword evidence="3" id="KW-1185">Reference proteome</keyword>
<reference evidence="2 3" key="1">
    <citation type="submission" date="2022-10" db="EMBL/GenBank/DDBJ databases">
        <title>Erythrobacter sp. sf7 Genome sequencing.</title>
        <authorList>
            <person name="Park S."/>
        </authorList>
    </citation>
    <scope>NUCLEOTIDE SEQUENCE [LARGE SCALE GENOMIC DNA]</scope>
    <source>
        <strain evidence="3">sf7</strain>
    </source>
</reference>
<accession>A0ABT5JSZ4</accession>
<evidence type="ECO:0000313" key="2">
    <source>
        <dbReference type="EMBL" id="MDC8755616.1"/>
    </source>
</evidence>
<dbReference type="GO" id="GO:0016746">
    <property type="term" value="F:acyltransferase activity"/>
    <property type="evidence" value="ECO:0007669"/>
    <property type="project" value="UniProtKB-KW"/>
</dbReference>
<dbReference type="Pfam" id="PF13480">
    <property type="entry name" value="Acetyltransf_6"/>
    <property type="match status" value="1"/>
</dbReference>
<dbReference type="RefSeq" id="WP_273678821.1">
    <property type="nucleotide sequence ID" value="NZ_JAQQXQ010000011.1"/>
</dbReference>
<dbReference type="Proteomes" id="UP001216558">
    <property type="component" value="Unassembled WGS sequence"/>
</dbReference>